<comment type="caution">
    <text evidence="2">The sequence shown here is derived from an EMBL/GenBank/DDBJ whole genome shotgun (WGS) entry which is preliminary data.</text>
</comment>
<feature type="domain" description="Aminoglycoside phosphotransferase" evidence="1">
    <location>
        <begin position="38"/>
        <end position="254"/>
    </location>
</feature>
<dbReference type="AlphaFoldDB" id="A0AAW9RK26"/>
<protein>
    <submittedName>
        <fullName evidence="2">Phosphotransferase</fullName>
    </submittedName>
</protein>
<dbReference type="InterPro" id="IPR052898">
    <property type="entry name" value="ACAD10-like"/>
</dbReference>
<organism evidence="2 3">
    <name type="scientific">Elongatibacter sediminis</name>
    <dbReference type="NCBI Taxonomy" id="3119006"/>
    <lineage>
        <taxon>Bacteria</taxon>
        <taxon>Pseudomonadati</taxon>
        <taxon>Pseudomonadota</taxon>
        <taxon>Gammaproteobacteria</taxon>
        <taxon>Chromatiales</taxon>
        <taxon>Wenzhouxiangellaceae</taxon>
        <taxon>Elongatibacter</taxon>
    </lineage>
</organism>
<dbReference type="Pfam" id="PF01636">
    <property type="entry name" value="APH"/>
    <property type="match status" value="1"/>
</dbReference>
<gene>
    <name evidence="2" type="ORF">V3330_17015</name>
</gene>
<dbReference type="InterPro" id="IPR002575">
    <property type="entry name" value="Aminoglycoside_PTrfase"/>
</dbReference>
<dbReference type="InterPro" id="IPR041726">
    <property type="entry name" value="ACAD10_11_N"/>
</dbReference>
<keyword evidence="3" id="KW-1185">Reference proteome</keyword>
<reference evidence="2 3" key="1">
    <citation type="submission" date="2024-02" db="EMBL/GenBank/DDBJ databases">
        <title>A novel Wenzhouxiangellaceae bacterium, isolated from coastal sediments.</title>
        <authorList>
            <person name="Du Z.-J."/>
            <person name="Ye Y.-Q."/>
            <person name="Zhang X.-Y."/>
        </authorList>
    </citation>
    <scope>NUCLEOTIDE SEQUENCE [LARGE SCALE GENOMIC DNA]</scope>
    <source>
        <strain evidence="2 3">CH-27</strain>
    </source>
</reference>
<name>A0AAW9RK26_9GAMM</name>
<accession>A0AAW9RK26</accession>
<dbReference type="PANTHER" id="PTHR47829:SF3">
    <property type="entry name" value="AMINOGLYCOSIDE PHOSPHOTRANSFERASE DOMAIN-CONTAINING PROTEIN"/>
    <property type="match status" value="1"/>
</dbReference>
<dbReference type="Proteomes" id="UP001359886">
    <property type="component" value="Unassembled WGS sequence"/>
</dbReference>
<dbReference type="RefSeq" id="WP_354696652.1">
    <property type="nucleotide sequence ID" value="NZ_JAZHOG010000013.1"/>
</dbReference>
<sequence length="349" mass="38885">MHQGTKQDTNQDIHQLDDSSLAAWLEANLKGFSGPLETRKFSGGQSNPTYLVEARSGRYVLRRKPPGKLLKSAHAVDREFRVLEALHGSDVPVARPLALCADDDVIGSMFYLMEFVDGAVYWDPALPELQRGERAPVFSEVIRVLAAIHTVDLESSGLSDYGRPGNYFERQTGRWTQQYRAAETDRIDAMEHLINWLPSHMPPDDGQVSLIHGDYRLDNLMFDRSEPRVRAVLDWELSTLGHPLADLAYFCMCLRLSRSHRIKGLAELDRAALGIPTEDEMVAEYCGLRSLPAIEHWNFYLAFSLFRLSAICQGVMKRALDGNAASDEALATGAMARPLAELGAQIAAT</sequence>
<evidence type="ECO:0000313" key="2">
    <source>
        <dbReference type="EMBL" id="MEJ8569329.1"/>
    </source>
</evidence>
<dbReference type="CDD" id="cd05154">
    <property type="entry name" value="ACAD10_11_N-like"/>
    <property type="match status" value="1"/>
</dbReference>
<proteinExistence type="predicted"/>
<dbReference type="Gene3D" id="3.90.1200.10">
    <property type="match status" value="1"/>
</dbReference>
<dbReference type="InterPro" id="IPR011009">
    <property type="entry name" value="Kinase-like_dom_sf"/>
</dbReference>
<dbReference type="SUPFAM" id="SSF56112">
    <property type="entry name" value="Protein kinase-like (PK-like)"/>
    <property type="match status" value="1"/>
</dbReference>
<dbReference type="EMBL" id="JAZHOG010000013">
    <property type="protein sequence ID" value="MEJ8569329.1"/>
    <property type="molecule type" value="Genomic_DNA"/>
</dbReference>
<dbReference type="Gene3D" id="3.30.200.20">
    <property type="entry name" value="Phosphorylase Kinase, domain 1"/>
    <property type="match status" value="1"/>
</dbReference>
<evidence type="ECO:0000259" key="1">
    <source>
        <dbReference type="Pfam" id="PF01636"/>
    </source>
</evidence>
<dbReference type="PANTHER" id="PTHR47829">
    <property type="entry name" value="HYDROLASE, PUTATIVE (AFU_ORTHOLOGUE AFUA_1G12880)-RELATED"/>
    <property type="match status" value="1"/>
</dbReference>
<evidence type="ECO:0000313" key="3">
    <source>
        <dbReference type="Proteomes" id="UP001359886"/>
    </source>
</evidence>